<evidence type="ECO:0000313" key="1">
    <source>
        <dbReference type="EMBL" id="MBB6543767.1"/>
    </source>
</evidence>
<dbReference type="Pfam" id="PF10294">
    <property type="entry name" value="Methyltransf_16"/>
    <property type="match status" value="1"/>
</dbReference>
<sequence>MTLIRVAYQTIEFGDIDIHLRTLRDKNQFSDDNNEAKNLGINSTLWPIFGVIWPSSIVLANYMNHFNTQGKRILEIGCGIGLTSLMLNKRHDDITSTDMHPEVQRFLDKNTHLNRDADIPFYRTNWADLCPELKTFDVIIGSDILYEDEHIDLLIAFIERHANPACEVILVDPGRGRKAKFSKKMALLGYSANQEKAQQAINMPDAYNGYILSFKR</sequence>
<dbReference type="Gene3D" id="3.40.50.150">
    <property type="entry name" value="Vaccinia Virus protein VP39"/>
    <property type="match status" value="1"/>
</dbReference>
<reference evidence="1 2" key="1">
    <citation type="submission" date="2020-08" db="EMBL/GenBank/DDBJ databases">
        <title>Genomic Encyclopedia of Type Strains, Phase IV (KMG-IV): sequencing the most valuable type-strain genomes for metagenomic binning, comparative biology and taxonomic classification.</title>
        <authorList>
            <person name="Goeker M."/>
        </authorList>
    </citation>
    <scope>NUCLEOTIDE SEQUENCE [LARGE SCALE GENOMIC DNA]</scope>
    <source>
        <strain evidence="1 2">DSM 26287</strain>
    </source>
</reference>
<organism evidence="1 2">
    <name type="scientific">Thalassotalea piscium</name>
    <dbReference type="NCBI Taxonomy" id="1230533"/>
    <lineage>
        <taxon>Bacteria</taxon>
        <taxon>Pseudomonadati</taxon>
        <taxon>Pseudomonadota</taxon>
        <taxon>Gammaproteobacteria</taxon>
        <taxon>Alteromonadales</taxon>
        <taxon>Colwelliaceae</taxon>
        <taxon>Thalassotalea</taxon>
    </lineage>
</organism>
<protein>
    <submittedName>
        <fullName evidence="1">Putative nicotinamide N-methyase</fullName>
    </submittedName>
</protein>
<gene>
    <name evidence="1" type="ORF">HNQ55_002289</name>
</gene>
<dbReference type="InterPro" id="IPR019410">
    <property type="entry name" value="Methyltransf_16"/>
</dbReference>
<name>A0A7X0TTY5_9GAMM</name>
<dbReference type="AlphaFoldDB" id="A0A7X0TTY5"/>
<dbReference type="RefSeq" id="WP_184424549.1">
    <property type="nucleotide sequence ID" value="NZ_AP027362.1"/>
</dbReference>
<evidence type="ECO:0000313" key="2">
    <source>
        <dbReference type="Proteomes" id="UP000537141"/>
    </source>
</evidence>
<dbReference type="EMBL" id="JACHHU010000019">
    <property type="protein sequence ID" value="MBB6543767.1"/>
    <property type="molecule type" value="Genomic_DNA"/>
</dbReference>
<accession>A0A7X0TTY5</accession>
<dbReference type="SUPFAM" id="SSF53335">
    <property type="entry name" value="S-adenosyl-L-methionine-dependent methyltransferases"/>
    <property type="match status" value="1"/>
</dbReference>
<dbReference type="PANTHER" id="PTHR14614:SF132">
    <property type="entry name" value="PROTEIN-LYSINE METHYLTRANSFERASE C42C1.13"/>
    <property type="match status" value="1"/>
</dbReference>
<keyword evidence="2" id="KW-1185">Reference proteome</keyword>
<dbReference type="CDD" id="cd02440">
    <property type="entry name" value="AdoMet_MTases"/>
    <property type="match status" value="1"/>
</dbReference>
<dbReference type="Proteomes" id="UP000537141">
    <property type="component" value="Unassembled WGS sequence"/>
</dbReference>
<proteinExistence type="predicted"/>
<comment type="caution">
    <text evidence="1">The sequence shown here is derived from an EMBL/GenBank/DDBJ whole genome shotgun (WGS) entry which is preliminary data.</text>
</comment>
<dbReference type="InterPro" id="IPR029063">
    <property type="entry name" value="SAM-dependent_MTases_sf"/>
</dbReference>
<dbReference type="PANTHER" id="PTHR14614">
    <property type="entry name" value="HEPATOCELLULAR CARCINOMA-ASSOCIATED ANTIGEN"/>
    <property type="match status" value="1"/>
</dbReference>